<sequence length="311" mass="33944">MTKLVLSTGNVMSVGPTVIRKSNGNSRSNLELVNALRENFHTAQHDYATYTNGNGNVNGNGSHSSVPVEQWTETVDDILFVPKIEWQGAGLRDAAQQYEITVKLFFLPNTPASQHETYIREALALVRKELRIETIDLLVVSFAGMSFEGTCEWEADKINAEQGNLDEQVTTWQALEKLHLSGAVKNLGVAEFGSEKLLAFMKRTTVRPAVDQINLKDCCSVPPPLKKLALETGMELNVHTDCTDIMPSGTMRELLNGGQLGAGVVADINGNGPGLKGELVPEWVVRYTAFVADRGVVENKGYFAGAEIIPN</sequence>
<evidence type="ECO:0000259" key="10">
    <source>
        <dbReference type="Pfam" id="PF00248"/>
    </source>
</evidence>
<name>A0A0A1TQ56_9HYPO</name>
<organism evidence="11 12">
    <name type="scientific">[Torrubiella] hemipterigena</name>
    <dbReference type="NCBI Taxonomy" id="1531966"/>
    <lineage>
        <taxon>Eukaryota</taxon>
        <taxon>Fungi</taxon>
        <taxon>Dikarya</taxon>
        <taxon>Ascomycota</taxon>
        <taxon>Pezizomycotina</taxon>
        <taxon>Sordariomycetes</taxon>
        <taxon>Hypocreomycetidae</taxon>
        <taxon>Hypocreales</taxon>
        <taxon>Clavicipitaceae</taxon>
        <taxon>Clavicipitaceae incertae sedis</taxon>
        <taxon>'Torrubiella' clade</taxon>
    </lineage>
</organism>
<dbReference type="PANTHER" id="PTHR13295:SF4">
    <property type="entry name" value="GLUTAMATE--CYSTEINE LIGASE REGULATORY SUBUNIT"/>
    <property type="match status" value="1"/>
</dbReference>
<keyword evidence="12" id="KW-1185">Reference proteome</keyword>
<dbReference type="InterPro" id="IPR032963">
    <property type="entry name" value="Gclm"/>
</dbReference>
<dbReference type="PANTHER" id="PTHR13295">
    <property type="entry name" value="GLUTAMATE CYSTEINE LIGASE REGULATORY SUBUNIT"/>
    <property type="match status" value="1"/>
</dbReference>
<keyword evidence="4" id="KW-0317">Glutathione biosynthesis</keyword>
<comment type="pathway">
    <text evidence="1">Sulfur metabolism; glutathione biosynthesis; glutathione from L-cysteine and L-glutamate: step 1/2.</text>
</comment>
<dbReference type="GO" id="GO:0035226">
    <property type="term" value="F:glutamate-cysteine ligase catalytic subunit binding"/>
    <property type="evidence" value="ECO:0007669"/>
    <property type="project" value="InterPro"/>
</dbReference>
<dbReference type="Pfam" id="PF00248">
    <property type="entry name" value="Aldo_ket_red"/>
    <property type="match status" value="1"/>
</dbReference>
<evidence type="ECO:0000313" key="12">
    <source>
        <dbReference type="Proteomes" id="UP000039046"/>
    </source>
</evidence>
<dbReference type="EMBL" id="CDHN01000005">
    <property type="protein sequence ID" value="CEJ93067.1"/>
    <property type="molecule type" value="Genomic_DNA"/>
</dbReference>
<comment type="similarity">
    <text evidence="2">Belongs to the aldo/keto reductase family. Glutamate--cysteine ligase light chain subfamily.</text>
</comment>
<evidence type="ECO:0000256" key="5">
    <source>
        <dbReference type="ARBA" id="ARBA00023002"/>
    </source>
</evidence>
<feature type="domain" description="NADP-dependent oxidoreductase" evidence="10">
    <location>
        <begin position="93"/>
        <end position="234"/>
    </location>
</feature>
<evidence type="ECO:0000313" key="11">
    <source>
        <dbReference type="EMBL" id="CEJ93067.1"/>
    </source>
</evidence>
<accession>A0A0A1TQ56</accession>
<dbReference type="AlphaFoldDB" id="A0A0A1TQ56"/>
<comment type="subunit">
    <text evidence="3">Heterodimer of a catalytic heavy chain and a regulatory light chain.</text>
</comment>
<dbReference type="GO" id="GO:0017109">
    <property type="term" value="C:glutamate-cysteine ligase complex"/>
    <property type="evidence" value="ECO:0007669"/>
    <property type="project" value="TreeGrafter"/>
</dbReference>
<reference evidence="11 12" key="1">
    <citation type="journal article" date="2015" name="Genome Announc.">
        <title>Draft Genome Sequence and Gene Annotation of the Entomopathogenic Fungus Verticillium hemipterigenum.</title>
        <authorList>
            <person name="Horn F."/>
            <person name="Habel A."/>
            <person name="Scharf D.H."/>
            <person name="Dworschak J."/>
            <person name="Brakhage A.A."/>
            <person name="Guthke R."/>
            <person name="Hertweck C."/>
            <person name="Linde J."/>
        </authorList>
    </citation>
    <scope>NUCLEOTIDE SEQUENCE [LARGE SCALE GENOMIC DNA]</scope>
</reference>
<evidence type="ECO:0000256" key="6">
    <source>
        <dbReference type="ARBA" id="ARBA00030406"/>
    </source>
</evidence>
<evidence type="ECO:0000256" key="1">
    <source>
        <dbReference type="ARBA" id="ARBA00005006"/>
    </source>
</evidence>
<evidence type="ECO:0000256" key="4">
    <source>
        <dbReference type="ARBA" id="ARBA00022684"/>
    </source>
</evidence>
<protein>
    <recommendedName>
        <fullName evidence="8">GCS light chain</fullName>
    </recommendedName>
    <alternativeName>
        <fullName evidence="6">Gamma-ECS regulatory subunit</fullName>
    </alternativeName>
    <alternativeName>
        <fullName evidence="9">Gamma-glutamylcysteine synthetase regulatory subunit</fullName>
    </alternativeName>
    <alternativeName>
        <fullName evidence="7">Glutamate--cysteine ligase modifier subunit</fullName>
    </alternativeName>
</protein>
<keyword evidence="5" id="KW-0560">Oxidoreductase</keyword>
<gene>
    <name evidence="11" type="ORF">VHEMI08682</name>
</gene>
<evidence type="ECO:0000256" key="3">
    <source>
        <dbReference type="ARBA" id="ARBA00011532"/>
    </source>
</evidence>
<dbReference type="GO" id="GO:0016491">
    <property type="term" value="F:oxidoreductase activity"/>
    <property type="evidence" value="ECO:0007669"/>
    <property type="project" value="UniProtKB-KW"/>
</dbReference>
<proteinExistence type="inferred from homology"/>
<evidence type="ECO:0000256" key="2">
    <source>
        <dbReference type="ARBA" id="ARBA00008612"/>
    </source>
</evidence>
<dbReference type="InterPro" id="IPR023210">
    <property type="entry name" value="NADP_OxRdtase_dom"/>
</dbReference>
<dbReference type="GO" id="GO:0030234">
    <property type="term" value="F:enzyme regulator activity"/>
    <property type="evidence" value="ECO:0007669"/>
    <property type="project" value="TreeGrafter"/>
</dbReference>
<dbReference type="GO" id="GO:0006750">
    <property type="term" value="P:glutathione biosynthetic process"/>
    <property type="evidence" value="ECO:0007669"/>
    <property type="project" value="UniProtKB-UniPathway"/>
</dbReference>
<evidence type="ECO:0000256" key="8">
    <source>
        <dbReference type="ARBA" id="ARBA00031732"/>
    </source>
</evidence>
<evidence type="ECO:0000256" key="9">
    <source>
        <dbReference type="ARBA" id="ARBA00032926"/>
    </source>
</evidence>
<dbReference type="Gene3D" id="3.20.20.100">
    <property type="entry name" value="NADP-dependent oxidoreductase domain"/>
    <property type="match status" value="1"/>
</dbReference>
<dbReference type="HOGENOM" id="CLU_055657_0_0_1"/>
<evidence type="ECO:0000256" key="7">
    <source>
        <dbReference type="ARBA" id="ARBA00031154"/>
    </source>
</evidence>
<dbReference type="SUPFAM" id="SSF51430">
    <property type="entry name" value="NAD(P)-linked oxidoreductase"/>
    <property type="match status" value="1"/>
</dbReference>
<dbReference type="STRING" id="1531966.A0A0A1TQ56"/>
<dbReference type="OrthoDB" id="5596051at2759"/>
<dbReference type="InterPro" id="IPR036812">
    <property type="entry name" value="NAD(P)_OxRdtase_dom_sf"/>
</dbReference>
<dbReference type="UniPathway" id="UPA00142">
    <property type="reaction ID" value="UER00209"/>
</dbReference>
<dbReference type="Proteomes" id="UP000039046">
    <property type="component" value="Unassembled WGS sequence"/>
</dbReference>